<geneLocation type="mitochondrion" evidence="3"/>
<feature type="coiled-coil region" evidence="1">
    <location>
        <begin position="2201"/>
        <end position="2281"/>
    </location>
</feature>
<dbReference type="Proteomes" id="UP000039324">
    <property type="component" value="Unassembled WGS sequence"/>
</dbReference>
<evidence type="ECO:0000313" key="4">
    <source>
        <dbReference type="Proteomes" id="UP000039324"/>
    </source>
</evidence>
<evidence type="ECO:0000313" key="3">
    <source>
        <dbReference type="EMBL" id="SPR00183.1"/>
    </source>
</evidence>
<dbReference type="EMBL" id="CDSF01000097">
    <property type="protein sequence ID" value="CEP00064.1"/>
    <property type="molecule type" value="Genomic_DNA"/>
</dbReference>
<name>A0A0G4IY46_PLABS</name>
<dbReference type="Proteomes" id="UP000290189">
    <property type="component" value="Unassembled WGS sequence"/>
</dbReference>
<sequence length="2442" mass="289818">MATTALEQRLLADRESQLARLRENLVSQARQIDGVVAGRLSLFRAVAGACTASNPFVGVLFAVARYIATADADSVLDKALDECRCRRQSKAAFGAWRHALRLALHAQRHDAERQRRLARNILLRWLHRYRHRLRVGAALQRAFRQGRKAAMRHALHRLRFAPTITVANPDAPIRRKYLSLWRRAAFRFRSRSANVMGVALARLEAQWCLARHLSMWKAARERRQRIRRGLDLIRNKIEKPRARTAFRRWLTSTVVCLRKHADLKRVTRHRRMLRTLRVWVGHAAHRRRSRLLIGRMLGLSRTMPVRYAFARWRQVAFAERHAERRRYLLHSIARRIADRNPVRVAFQTWRLNAFRNNLPGVDTVPFDMFACVVRQRIRSKTWSRWRSRWLLRRSARQALSRLVNVPRIVTMRLALNRLRERVLSSSSATVLFKAFLALRLNVKLKRTRNRKLGMALDRLDDKERVRKVRLAMMALRRNYELAVASDRFLEHNRVAKRATMFRSWRMSTLRRRHIKQALANACKRLHRLQLSHVFSRMKRVVADLRQEDSNARQHALLSSRTVLTKTFHCWARWRLARRSARRVITVFLLQSRRSKLRDALHQWATFATGRLADQRLRAKMTEDRRGRLGHLMVMFARHDERRALRVWRSLASSMRQADNNADRDHAEAAVAVLDAFVRRRRAFLAWRSYIARQRAAIGTIIRFAKGKPKPAWRVWRSMTMAATKADAQHAASISCDRARIRRHALALLEAWRWQTRRRRVARSALARVLYRRSVHLRRDAWNEWRSVIWMARKREVTIETLLKAQERTRKNAMVVDAVRIWVAIARRSRRCRHAVARLRITLTARWYRLWQAKWRAALMANIKHLKRRHAIAESIVASDDVRNNRRHMRIVWNAWVGFIDESQQRRDALRRVLNSSLSAQILRALRRWRTTVNHDRIIDTMVQAFQARRNTNIVRCWLHQWVNVLRLHARCRYFQAHVIRRRWLAKWKARLHGRRRRRKVTTVGVDALLRLRRVWKRRIWVKWRQAYTRRRLIVRVLTRLYRAKVWKAFMTWRMNVLKKTASGSHTRMSSVVSTQDVVQQVLDRLSRRSSLASSGPSGDNMDTTSYRAATYSLGGLAPAPGLDHQRLVERLASVTNPLPDIDEARPRNEPEEMPPIISRMSVVRVSDGDDNVASLRSRRSSVQFQDDVRVEDHSPTGTRTTFSDEQKGIQKRIMKLWRGANLFNLFAHWRSFVAEQKGTRERLGKRLSRLDAIAKFRALHHWRTFTKATAAQSIVDAVEARRRKETMDRVIRNWKLNLQRVRFRIWVDFVHECRTLRRCLAKLTTGALARSLRQWRAVSKRVAHERSAVGRAVKLILSAAKRFAWKRWTAIALAMKVEERMLEQERMKLAEKASRRWALDRTFRKWSRMALSRAWLRRVLHHTFTATRTHTLMTTMRSWRATCIRERQVEHERKILTRFMRYVWRTNVANGWRFWRSFIDKGRIQDAKKRLRRSLNHMASSLSAVLDRHRQQMLFRIWINKARLRYRFRTQMERLHHRSSSRQQSMALGVWHHFVQVAREMSSRENVMRTHVMRKLMSGLVLQWATRTRMRRTAKRRLARCAHVRNKVQVRHALQCWQAHVRESIQTALTAGIACRALTRCLMIRAMLAWRAHARRTTKLRRAVTVTWRALTKRSVSSAFHYWRAAKFVIAALCDHRERAHGQKRAAAERVYRCLAVCGRRRLAASSIRRWKVFIGYERHREHALRVLIKNREQHDKLTLKCNVLRGLKEVVLRARQARLCRLRRRRSIIRRAYRQWVTRAGFHSTRRNAVKSCLRRCGLWVMERAWSQWRWYIAHDRHMHDMATRPQCQRTERVRFKSWNAWRRAVHSRGHLRRTLASCANRSMAISIRSAFQALRLNALATQSAQQVNDVLRAAHAFLQWRQHLQERRLRARNMSLLLARTRLARQFNAWKAVAERARVAERERIRRSRARRRKTLQAWRTLRLDCQRRRERLRHVLYIGDRLACRQAMSRWRSASNASHVADKVATSMAAHRSCRHLTRRAIVCWRNRCIQRNRVRRGLQRLAGLLTNASLRRVVHKWRYSIAVAIRRERWVADRRRNWMRALVTDAFLAWRQTVQRRRQLYKVVQRCCHQSFHAQTRWALSRWVRLPAKPIQVGPVQIPTPQEPPFLLVRRWRHNVMALLVRVSLSKWRYCFVLARIVSLSKEKSALLRAKDDLEAEVASSIAAIDVVKSNNARLQSKLDDLQSRTGRLQSERNGLLSRLALANSQLKKALEEQEASLTKDAHQRLALHLAEKDAALAETLQKHKDTLRTEQTLLPLKLWRLRRLVRYVHAWRRVWQRQTALRKAVTTAKVRTYRRALSRWRTFVHVTMRIAVDRLEATVSDLEVEREWEKHEIAALEVDTENSMGHADYSNRVRTGPPSTWPDIYDILEPVLQRKSQ</sequence>
<evidence type="ECO:0008006" key="6">
    <source>
        <dbReference type="Google" id="ProtNLM"/>
    </source>
</evidence>
<keyword evidence="4" id="KW-1185">Reference proteome</keyword>
<gene>
    <name evidence="2" type="ORF">PBRA_007798</name>
    <name evidence="3" type="ORF">PLBR_LOCUS7398</name>
</gene>
<keyword evidence="1" id="KW-0175">Coiled coil</keyword>
<accession>A0A0G4IY46</accession>
<evidence type="ECO:0000256" key="1">
    <source>
        <dbReference type="SAM" id="Coils"/>
    </source>
</evidence>
<keyword evidence="3" id="KW-0496">Mitochondrion</keyword>
<evidence type="ECO:0000313" key="2">
    <source>
        <dbReference type="EMBL" id="CEP00064.1"/>
    </source>
</evidence>
<organism evidence="2 4">
    <name type="scientific">Plasmodiophora brassicae</name>
    <name type="common">Clubroot disease agent</name>
    <dbReference type="NCBI Taxonomy" id="37360"/>
    <lineage>
        <taxon>Eukaryota</taxon>
        <taxon>Sar</taxon>
        <taxon>Rhizaria</taxon>
        <taxon>Endomyxa</taxon>
        <taxon>Phytomyxea</taxon>
        <taxon>Plasmodiophorida</taxon>
        <taxon>Plasmodiophoridae</taxon>
        <taxon>Plasmodiophora</taxon>
    </lineage>
</organism>
<protein>
    <recommendedName>
        <fullName evidence="6">Sfi1 spindle body domain-containing protein</fullName>
    </recommendedName>
</protein>
<reference evidence="2 4" key="1">
    <citation type="submission" date="2015-02" db="EMBL/GenBank/DDBJ databases">
        <authorList>
            <person name="Chooi Y.-H."/>
        </authorList>
    </citation>
    <scope>NUCLEOTIDE SEQUENCE [LARGE SCALE GENOMIC DNA]</scope>
    <source>
        <strain evidence="2">E3</strain>
    </source>
</reference>
<dbReference type="EMBL" id="OVEO01000013">
    <property type="protein sequence ID" value="SPR00183.1"/>
    <property type="molecule type" value="Genomic_DNA"/>
</dbReference>
<dbReference type="OMA" id="FYTWYDN"/>
<evidence type="ECO:0000313" key="5">
    <source>
        <dbReference type="Proteomes" id="UP000290189"/>
    </source>
</evidence>
<proteinExistence type="predicted"/>
<reference evidence="3 5" key="2">
    <citation type="submission" date="2018-03" db="EMBL/GenBank/DDBJ databases">
        <authorList>
            <person name="Fogelqvist J."/>
        </authorList>
    </citation>
    <scope>NUCLEOTIDE SEQUENCE [LARGE SCALE GENOMIC DNA]</scope>
</reference>